<sequence>MKTTPEHDQRVAKLTFASVYPHYVTKIIKKGRTVEELHEVITWLTGFDKKKMEELIAEKATFETFFNLAELNPNAEQIKGVICGYRIEKIENPITRQIRYLDKLVDELAKGKKMEKILRTGN</sequence>
<dbReference type="Pfam" id="PF09966">
    <property type="entry name" value="DUF2200"/>
    <property type="match status" value="1"/>
</dbReference>
<reference evidence="1 2" key="1">
    <citation type="submission" date="2021-03" db="EMBL/GenBank/DDBJ databases">
        <title>Muricauda lutimaris sp. nov. and Muricauda ruestringensis sp. nov, two marine members of the Flavobacteriaceae isolated from deep sea sediments of Western Pacific.</title>
        <authorList>
            <person name="Zhao S."/>
            <person name="Liu R."/>
        </authorList>
    </citation>
    <scope>NUCLEOTIDE SEQUENCE [LARGE SCALE GENOMIC DNA]</scope>
    <source>
        <strain evidence="1 2">BC31-1-A7</strain>
    </source>
</reference>
<dbReference type="Proteomes" id="UP000664044">
    <property type="component" value="Unassembled WGS sequence"/>
</dbReference>
<dbReference type="EMBL" id="JAFLNL010000002">
    <property type="protein sequence ID" value="MBO0353200.1"/>
    <property type="molecule type" value="Genomic_DNA"/>
</dbReference>
<evidence type="ECO:0000313" key="2">
    <source>
        <dbReference type="Proteomes" id="UP000664044"/>
    </source>
</evidence>
<name>A0ABS3G1E9_9FLAO</name>
<gene>
    <name evidence="1" type="ORF">J0656_04155</name>
</gene>
<comment type="caution">
    <text evidence="1">The sequence shown here is derived from an EMBL/GenBank/DDBJ whole genome shotgun (WGS) entry which is preliminary data.</text>
</comment>
<accession>A0ABS3G1E9</accession>
<evidence type="ECO:0000313" key="1">
    <source>
        <dbReference type="EMBL" id="MBO0353200.1"/>
    </source>
</evidence>
<dbReference type="RefSeq" id="WP_207031756.1">
    <property type="nucleotide sequence ID" value="NZ_JAFLNL010000002.1"/>
</dbReference>
<proteinExistence type="predicted"/>
<protein>
    <submittedName>
        <fullName evidence="1">DUF2200 domain-containing protein</fullName>
    </submittedName>
</protein>
<organism evidence="1 2">
    <name type="scientific">Flagellimonas aurea</name>
    <dbReference type="NCBI Taxonomy" id="2915619"/>
    <lineage>
        <taxon>Bacteria</taxon>
        <taxon>Pseudomonadati</taxon>
        <taxon>Bacteroidota</taxon>
        <taxon>Flavobacteriia</taxon>
        <taxon>Flavobacteriales</taxon>
        <taxon>Flavobacteriaceae</taxon>
        <taxon>Flagellimonas</taxon>
    </lineage>
</organism>
<dbReference type="PIRSF" id="PIRSF033199">
    <property type="entry name" value="UCP033199"/>
    <property type="match status" value="1"/>
</dbReference>
<keyword evidence="2" id="KW-1185">Reference proteome</keyword>
<dbReference type="Gene3D" id="1.10.8.290">
    <property type="entry name" value="uncharacterized protein sp1917 domain"/>
    <property type="match status" value="1"/>
</dbReference>
<dbReference type="InterPro" id="IPR023204">
    <property type="entry name" value="SP1917_dom_sf"/>
</dbReference>
<dbReference type="InterPro" id="IPR014580">
    <property type="entry name" value="UCP033199"/>
</dbReference>